<dbReference type="AlphaFoldDB" id="A0A428QQX4"/>
<feature type="region of interest" description="Disordered" evidence="1">
    <location>
        <begin position="78"/>
        <end position="173"/>
    </location>
</feature>
<keyword evidence="2" id="KW-1133">Transmembrane helix</keyword>
<sequence length="173" mass="19863">MAPVEEIFERAWGCPYGYVYDSFRNECRRSNWSYWGRWVLAGVCIFLFFLILTCLFSSRRRRRRGVAPIYGTGWMAPNNKPWGNNQNNHQMHDYNQGGYQGDYNQQQQQYGYGPPPPPPAYGQHQQPQYTGTTFNPNDGYYGQGQYSGVQPPQGTYQRDDPGYTPPAGPPPGK</sequence>
<dbReference type="Proteomes" id="UP000287972">
    <property type="component" value="Unassembled WGS sequence"/>
</dbReference>
<feature type="compositionally biased region" description="Low complexity" evidence="1">
    <location>
        <begin position="78"/>
        <end position="112"/>
    </location>
</feature>
<evidence type="ECO:0000313" key="3">
    <source>
        <dbReference type="EMBL" id="RSL67676.1"/>
    </source>
</evidence>
<gene>
    <name evidence="3" type="ORF">CEP51_012633</name>
</gene>
<reference evidence="3 4" key="1">
    <citation type="submission" date="2017-06" db="EMBL/GenBank/DDBJ databases">
        <title>Comparative genomic analysis of Ambrosia Fusariam Clade fungi.</title>
        <authorList>
            <person name="Stajich J.E."/>
            <person name="Carrillo J."/>
            <person name="Kijimoto T."/>
            <person name="Eskalen A."/>
            <person name="O'Donnell K."/>
            <person name="Kasson M."/>
        </authorList>
    </citation>
    <scope>NUCLEOTIDE SEQUENCE [LARGE SCALE GENOMIC DNA]</scope>
    <source>
        <strain evidence="3 4">NRRL62606</strain>
    </source>
</reference>
<evidence type="ECO:0000256" key="1">
    <source>
        <dbReference type="SAM" id="MobiDB-lite"/>
    </source>
</evidence>
<keyword evidence="2" id="KW-0812">Transmembrane</keyword>
<feature type="compositionally biased region" description="Pro residues" evidence="1">
    <location>
        <begin position="163"/>
        <end position="173"/>
    </location>
</feature>
<comment type="caution">
    <text evidence="3">The sequence shown here is derived from an EMBL/GenBank/DDBJ whole genome shotgun (WGS) entry which is preliminary data.</text>
</comment>
<dbReference type="GO" id="GO:0016192">
    <property type="term" value="P:vesicle-mediated transport"/>
    <property type="evidence" value="ECO:0007669"/>
    <property type="project" value="TreeGrafter"/>
</dbReference>
<evidence type="ECO:0000313" key="4">
    <source>
        <dbReference type="Proteomes" id="UP000287972"/>
    </source>
</evidence>
<name>A0A428QQX4_9HYPO</name>
<dbReference type="Pfam" id="PF12273">
    <property type="entry name" value="RCR"/>
    <property type="match status" value="1"/>
</dbReference>
<protein>
    <recommendedName>
        <fullName evidence="5">Chitin synthesis regulation, Congo red resistance, RCR protein</fullName>
    </recommendedName>
</protein>
<proteinExistence type="predicted"/>
<evidence type="ECO:0008006" key="5">
    <source>
        <dbReference type="Google" id="ProtNLM"/>
    </source>
</evidence>
<feature type="transmembrane region" description="Helical" evidence="2">
    <location>
        <begin position="38"/>
        <end position="56"/>
    </location>
</feature>
<evidence type="ECO:0000256" key="2">
    <source>
        <dbReference type="SAM" id="Phobius"/>
    </source>
</evidence>
<organism evidence="3 4">
    <name type="scientific">Fusarium floridanum</name>
    <dbReference type="NCBI Taxonomy" id="1325733"/>
    <lineage>
        <taxon>Eukaryota</taxon>
        <taxon>Fungi</taxon>
        <taxon>Dikarya</taxon>
        <taxon>Ascomycota</taxon>
        <taxon>Pezizomycotina</taxon>
        <taxon>Sordariomycetes</taxon>
        <taxon>Hypocreomycetidae</taxon>
        <taxon>Hypocreales</taxon>
        <taxon>Nectriaceae</taxon>
        <taxon>Fusarium</taxon>
        <taxon>Fusarium solani species complex</taxon>
    </lineage>
</organism>
<dbReference type="PANTHER" id="PTHR28187">
    <property type="entry name" value="PROTEIN RCR1-RELATED"/>
    <property type="match status" value="1"/>
</dbReference>
<dbReference type="PANTHER" id="PTHR28187:SF1">
    <property type="entry name" value="PROTEIN RCR1-RELATED"/>
    <property type="match status" value="1"/>
</dbReference>
<dbReference type="InterPro" id="IPR020999">
    <property type="entry name" value="Chitin_synth_reg_RCR"/>
</dbReference>
<accession>A0A428QQX4</accession>
<keyword evidence="4" id="KW-1185">Reference proteome</keyword>
<dbReference type="EMBL" id="NKCL01000482">
    <property type="protein sequence ID" value="RSL67676.1"/>
    <property type="molecule type" value="Genomic_DNA"/>
</dbReference>
<feature type="compositionally biased region" description="Low complexity" evidence="1">
    <location>
        <begin position="139"/>
        <end position="154"/>
    </location>
</feature>
<keyword evidence="2" id="KW-0472">Membrane</keyword>